<dbReference type="InterPro" id="IPR012259">
    <property type="entry name" value="DHFR"/>
</dbReference>
<evidence type="ECO:0000256" key="6">
    <source>
        <dbReference type="ARBA" id="ARBA00023002"/>
    </source>
</evidence>
<dbReference type="GO" id="GO:0006730">
    <property type="term" value="P:one-carbon metabolic process"/>
    <property type="evidence" value="ECO:0007669"/>
    <property type="project" value="UniProtKB-KW"/>
</dbReference>
<dbReference type="InterPro" id="IPR024072">
    <property type="entry name" value="DHFR-like_dom_sf"/>
</dbReference>
<dbReference type="UniPathway" id="UPA00077">
    <property type="reaction ID" value="UER00158"/>
</dbReference>
<dbReference type="GO" id="GO:0004146">
    <property type="term" value="F:dihydrofolate reductase activity"/>
    <property type="evidence" value="ECO:0007669"/>
    <property type="project" value="UniProtKB-EC"/>
</dbReference>
<dbReference type="GO" id="GO:0046655">
    <property type="term" value="P:folic acid metabolic process"/>
    <property type="evidence" value="ECO:0007669"/>
    <property type="project" value="TreeGrafter"/>
</dbReference>
<dbReference type="PANTHER" id="PTHR48069">
    <property type="entry name" value="DIHYDROFOLATE REDUCTASE"/>
    <property type="match status" value="1"/>
</dbReference>
<comment type="pathway">
    <text evidence="1 8">Cofactor biosynthesis; tetrahydrofolate biosynthesis; 5,6,7,8-tetrahydrofolate from 7,8-dihydrofolate: step 1/1.</text>
</comment>
<dbReference type="PRINTS" id="PR00070">
    <property type="entry name" value="DHFR"/>
</dbReference>
<dbReference type="RefSeq" id="WP_116270193.1">
    <property type="nucleotide sequence ID" value="NZ_BGZJ01000001.1"/>
</dbReference>
<protein>
    <recommendedName>
        <fullName evidence="3 8">Dihydrofolate reductase</fullName>
        <ecNumber evidence="3 8">1.5.1.3</ecNumber>
    </recommendedName>
</protein>
<dbReference type="GO" id="GO:0050661">
    <property type="term" value="F:NADP binding"/>
    <property type="evidence" value="ECO:0007669"/>
    <property type="project" value="InterPro"/>
</dbReference>
<evidence type="ECO:0000256" key="2">
    <source>
        <dbReference type="ARBA" id="ARBA00009539"/>
    </source>
</evidence>
<evidence type="ECO:0000256" key="4">
    <source>
        <dbReference type="ARBA" id="ARBA00022563"/>
    </source>
</evidence>
<dbReference type="GO" id="GO:0046654">
    <property type="term" value="P:tetrahydrofolate biosynthetic process"/>
    <property type="evidence" value="ECO:0007669"/>
    <property type="project" value="UniProtKB-UniPathway"/>
</dbReference>
<evidence type="ECO:0000256" key="1">
    <source>
        <dbReference type="ARBA" id="ARBA00004903"/>
    </source>
</evidence>
<dbReference type="PANTHER" id="PTHR48069:SF3">
    <property type="entry name" value="DIHYDROFOLATE REDUCTASE"/>
    <property type="match status" value="1"/>
</dbReference>
<proteinExistence type="inferred from homology"/>
<dbReference type="CDD" id="cd00209">
    <property type="entry name" value="DHFR"/>
    <property type="match status" value="1"/>
</dbReference>
<accession>A0A388SC50</accession>
<keyword evidence="5 8" id="KW-0521">NADP</keyword>
<dbReference type="InterPro" id="IPR001796">
    <property type="entry name" value="DHFR_dom"/>
</dbReference>
<accession>A0A401LN44</accession>
<organism evidence="11 12">
    <name type="scientific">Mesosutterella multiformis</name>
    <dbReference type="NCBI Taxonomy" id="2259133"/>
    <lineage>
        <taxon>Bacteria</taxon>
        <taxon>Pseudomonadati</taxon>
        <taxon>Pseudomonadota</taxon>
        <taxon>Betaproteobacteria</taxon>
        <taxon>Burkholderiales</taxon>
        <taxon>Sutterellaceae</taxon>
        <taxon>Mesosutterella</taxon>
    </lineage>
</organism>
<evidence type="ECO:0000256" key="8">
    <source>
        <dbReference type="PIRNR" id="PIRNR000194"/>
    </source>
</evidence>
<evidence type="ECO:0000256" key="3">
    <source>
        <dbReference type="ARBA" id="ARBA00012856"/>
    </source>
</evidence>
<dbReference type="PROSITE" id="PS51330">
    <property type="entry name" value="DHFR_2"/>
    <property type="match status" value="1"/>
</dbReference>
<feature type="domain" description="DHFR" evidence="10">
    <location>
        <begin position="3"/>
        <end position="158"/>
    </location>
</feature>
<keyword evidence="12" id="KW-1185">Reference proteome</keyword>
<dbReference type="InterPro" id="IPR017925">
    <property type="entry name" value="DHFR_CS"/>
</dbReference>
<dbReference type="PIRSF" id="PIRSF000194">
    <property type="entry name" value="DHFR"/>
    <property type="match status" value="1"/>
</dbReference>
<evidence type="ECO:0000259" key="10">
    <source>
        <dbReference type="PROSITE" id="PS51330"/>
    </source>
</evidence>
<evidence type="ECO:0000313" key="11">
    <source>
        <dbReference type="EMBL" id="GBO93907.1"/>
    </source>
</evidence>
<dbReference type="SUPFAM" id="SSF53597">
    <property type="entry name" value="Dihydrofolate reductase-like"/>
    <property type="match status" value="1"/>
</dbReference>
<evidence type="ECO:0000256" key="9">
    <source>
        <dbReference type="RuleBase" id="RU004474"/>
    </source>
</evidence>
<reference evidence="11 12" key="1">
    <citation type="journal article" date="2018" name="Int. J. Syst. Evol. Microbiol.">
        <title>Mesosutterella multiformis gen. nov., sp. nov., a member of the family Sutterellaceae and Sutterella megalosphaeroides sp. nov., isolated from human faeces.</title>
        <authorList>
            <person name="Sakamoto M."/>
            <person name="Ikeyama N."/>
            <person name="Kunihiro T."/>
            <person name="Iino T."/>
            <person name="Yuki M."/>
            <person name="Ohkuma M."/>
        </authorList>
    </citation>
    <scope>NUCLEOTIDE SEQUENCE [LARGE SCALE GENOMIC DNA]</scope>
    <source>
        <strain evidence="11 12">4NBBH2</strain>
    </source>
</reference>
<dbReference type="OrthoDB" id="9804315at2"/>
<dbReference type="GO" id="GO:0046452">
    <property type="term" value="P:dihydrofolate metabolic process"/>
    <property type="evidence" value="ECO:0007669"/>
    <property type="project" value="TreeGrafter"/>
</dbReference>
<comment type="catalytic activity">
    <reaction evidence="8">
        <text>(6S)-5,6,7,8-tetrahydrofolate + NADP(+) = 7,8-dihydrofolate + NADPH + H(+)</text>
        <dbReference type="Rhea" id="RHEA:15009"/>
        <dbReference type="ChEBI" id="CHEBI:15378"/>
        <dbReference type="ChEBI" id="CHEBI:57451"/>
        <dbReference type="ChEBI" id="CHEBI:57453"/>
        <dbReference type="ChEBI" id="CHEBI:57783"/>
        <dbReference type="ChEBI" id="CHEBI:58349"/>
        <dbReference type="EC" id="1.5.1.3"/>
    </reaction>
</comment>
<dbReference type="Proteomes" id="UP000266091">
    <property type="component" value="Unassembled WGS sequence"/>
</dbReference>
<dbReference type="Gene3D" id="3.40.430.10">
    <property type="entry name" value="Dihydrofolate Reductase, subunit A"/>
    <property type="match status" value="1"/>
</dbReference>
<comment type="function">
    <text evidence="7 8">Key enzyme in folate metabolism. Catalyzes an essential reaction for de novo glycine and purine synthesis, and for DNA precursor synthesis.</text>
</comment>
<keyword evidence="4 8" id="KW-0554">One-carbon metabolism</keyword>
<dbReference type="EC" id="1.5.1.3" evidence="3 8"/>
<evidence type="ECO:0000313" key="12">
    <source>
        <dbReference type="Proteomes" id="UP000266091"/>
    </source>
</evidence>
<dbReference type="AlphaFoldDB" id="A0A388SC50"/>
<comment type="similarity">
    <text evidence="2 8 9">Belongs to the dihydrofolate reductase family.</text>
</comment>
<dbReference type="EMBL" id="BGZJ01000001">
    <property type="protein sequence ID" value="GBO93907.1"/>
    <property type="molecule type" value="Genomic_DNA"/>
</dbReference>
<name>A0A388SC50_9BURK</name>
<dbReference type="Pfam" id="PF00186">
    <property type="entry name" value="DHFR_1"/>
    <property type="match status" value="1"/>
</dbReference>
<keyword evidence="6 8" id="KW-0560">Oxidoreductase</keyword>
<comment type="caution">
    <text evidence="11">The sequence shown here is derived from an EMBL/GenBank/DDBJ whole genome shotgun (WGS) entry which is preliminary data.</text>
</comment>
<evidence type="ECO:0000256" key="5">
    <source>
        <dbReference type="ARBA" id="ARBA00022857"/>
    </source>
</evidence>
<sequence length="159" mass="18028">MTALALIVARSHNGVIGLNGQMPWHIPADLRFFKETTTGYPVIMGWNTWVSIGRPLPRRRNIVLSRTHTELIPGIEIVRTLSDALLLLDKEEKAFVIGGAYTYREALPRISEAYITEIDQDFDGDTFFTMTDPDAWNIEEVGTFEDGGCTGRFTHWVRK</sequence>
<dbReference type="PROSITE" id="PS00075">
    <property type="entry name" value="DHFR_1"/>
    <property type="match status" value="1"/>
</dbReference>
<gene>
    <name evidence="11" type="primary">folA</name>
    <name evidence="11" type="ORF">MESMUL_12610</name>
</gene>
<evidence type="ECO:0000256" key="7">
    <source>
        <dbReference type="ARBA" id="ARBA00025067"/>
    </source>
</evidence>